<reference evidence="19" key="2">
    <citation type="submission" date="2010-07" db="EMBL/GenBank/DDBJ databases">
        <authorList>
            <consortium name="The Broad Institute Genome Sequencing Platform"/>
            <consortium name="Broad Institute Genome Sequencing Center for Infectious Disease"/>
            <person name="Ma L.-J."/>
            <person name="Dead R."/>
            <person name="Young S."/>
            <person name="Zeng Q."/>
            <person name="Koehrsen M."/>
            <person name="Alvarado L."/>
            <person name="Berlin A."/>
            <person name="Chapman S.B."/>
            <person name="Chen Z."/>
            <person name="Freedman E."/>
            <person name="Gellesch M."/>
            <person name="Goldberg J."/>
            <person name="Griggs A."/>
            <person name="Gujja S."/>
            <person name="Heilman E.R."/>
            <person name="Heiman D."/>
            <person name="Hepburn T."/>
            <person name="Howarth C."/>
            <person name="Jen D."/>
            <person name="Larson L."/>
            <person name="Mehta T."/>
            <person name="Neiman D."/>
            <person name="Pearson M."/>
            <person name="Roberts A."/>
            <person name="Saif S."/>
            <person name="Shea T."/>
            <person name="Shenoy N."/>
            <person name="Sisk P."/>
            <person name="Stolte C."/>
            <person name="Sykes S."/>
            <person name="Walk T."/>
            <person name="White J."/>
            <person name="Yandava C."/>
            <person name="Haas B."/>
            <person name="Nusbaum C."/>
            <person name="Birren B."/>
        </authorList>
    </citation>
    <scope>NUCLEOTIDE SEQUENCE</scope>
    <source>
        <strain evidence="19">R3-111a-1</strain>
    </source>
</reference>
<dbReference type="PANTHER" id="PTHR33353">
    <property type="entry name" value="PUTATIVE (AFU_ORTHOLOGUE AFUA_1G12560)-RELATED"/>
    <property type="match status" value="1"/>
</dbReference>
<protein>
    <recommendedName>
        <fullName evidence="15">lytic cellulose monooxygenase (C4-dehydrogenating)</fullName>
        <ecNumber evidence="15">1.14.99.56</ecNumber>
    </recommendedName>
</protein>
<reference evidence="20" key="5">
    <citation type="submission" date="2018-04" db="UniProtKB">
        <authorList>
            <consortium name="EnsemblFungi"/>
        </authorList>
    </citation>
    <scope>IDENTIFICATION</scope>
    <source>
        <strain evidence="20">R3-111a-1</strain>
    </source>
</reference>
<comment type="similarity">
    <text evidence="13">Belongs to the polysaccharide monooxygenase AA9 family.</text>
</comment>
<dbReference type="GeneID" id="20347894"/>
<keyword evidence="11" id="KW-0119">Carbohydrate metabolism</keyword>
<dbReference type="InterPro" id="IPR005103">
    <property type="entry name" value="AA9_LPMO"/>
</dbReference>
<keyword evidence="3" id="KW-0964">Secreted</keyword>
<evidence type="ECO:0000256" key="13">
    <source>
        <dbReference type="ARBA" id="ARBA00044502"/>
    </source>
</evidence>
<evidence type="ECO:0000256" key="6">
    <source>
        <dbReference type="ARBA" id="ARBA00023001"/>
    </source>
</evidence>
<keyword evidence="7" id="KW-0560">Oxidoreductase</keyword>
<keyword evidence="10" id="KW-1015">Disulfide bond</keyword>
<dbReference type="GO" id="GO:0030245">
    <property type="term" value="P:cellulose catabolic process"/>
    <property type="evidence" value="ECO:0007669"/>
    <property type="project" value="UniProtKB-KW"/>
</dbReference>
<feature type="domain" description="Auxiliary Activity family 9 catalytic" evidence="18">
    <location>
        <begin position="19"/>
        <end position="139"/>
    </location>
</feature>
<dbReference type="VEuPathDB" id="FungiDB:GGTG_07436"/>
<keyword evidence="6" id="KW-0136">Cellulose degradation</keyword>
<gene>
    <name evidence="20" type="primary">20347894</name>
    <name evidence="19" type="ORF">GGTG_07436</name>
</gene>
<dbReference type="InterPro" id="IPR049892">
    <property type="entry name" value="AA9"/>
</dbReference>
<keyword evidence="5 17" id="KW-0732">Signal</keyword>
<accession>J3P1N8</accession>
<dbReference type="Proteomes" id="UP000006039">
    <property type="component" value="Unassembled WGS sequence"/>
</dbReference>
<keyword evidence="9" id="KW-0503">Monooxygenase</keyword>
<dbReference type="Gene3D" id="2.70.50.70">
    <property type="match status" value="1"/>
</dbReference>
<name>J3P1N8_GAET3</name>
<proteinExistence type="inferred from homology"/>
<dbReference type="eggNOG" id="ENOG502RXMI">
    <property type="taxonomic scope" value="Eukaryota"/>
</dbReference>
<dbReference type="HOGENOM" id="CLU_1235089_0_0_1"/>
<evidence type="ECO:0000256" key="16">
    <source>
        <dbReference type="SAM" id="MobiDB-lite"/>
    </source>
</evidence>
<dbReference type="PANTHER" id="PTHR33353:SF17">
    <property type="entry name" value="ENDO-BETA-1,4-GLUCANASE D"/>
    <property type="match status" value="1"/>
</dbReference>
<organism evidence="19">
    <name type="scientific">Gaeumannomyces tritici (strain R3-111a-1)</name>
    <name type="common">Wheat and barley take-all root rot fungus</name>
    <name type="synonym">Gaeumannomyces graminis var. tritici</name>
    <dbReference type="NCBI Taxonomy" id="644352"/>
    <lineage>
        <taxon>Eukaryota</taxon>
        <taxon>Fungi</taxon>
        <taxon>Dikarya</taxon>
        <taxon>Ascomycota</taxon>
        <taxon>Pezizomycotina</taxon>
        <taxon>Sordariomycetes</taxon>
        <taxon>Sordariomycetidae</taxon>
        <taxon>Magnaporthales</taxon>
        <taxon>Magnaporthaceae</taxon>
        <taxon>Gaeumannomyces</taxon>
    </lineage>
</organism>
<evidence type="ECO:0000256" key="5">
    <source>
        <dbReference type="ARBA" id="ARBA00022729"/>
    </source>
</evidence>
<dbReference type="RefSeq" id="XP_009223524.1">
    <property type="nucleotide sequence ID" value="XM_009225260.1"/>
</dbReference>
<dbReference type="Pfam" id="PF03443">
    <property type="entry name" value="AA9"/>
    <property type="match status" value="1"/>
</dbReference>
<evidence type="ECO:0000256" key="11">
    <source>
        <dbReference type="ARBA" id="ARBA00023277"/>
    </source>
</evidence>
<evidence type="ECO:0000256" key="14">
    <source>
        <dbReference type="ARBA" id="ARBA00045077"/>
    </source>
</evidence>
<evidence type="ECO:0000256" key="8">
    <source>
        <dbReference type="ARBA" id="ARBA00023008"/>
    </source>
</evidence>
<dbReference type="GO" id="GO:0005576">
    <property type="term" value="C:extracellular region"/>
    <property type="evidence" value="ECO:0007669"/>
    <property type="project" value="UniProtKB-SubCell"/>
</dbReference>
<keyword evidence="12" id="KW-0624">Polysaccharide degradation</keyword>
<evidence type="ECO:0000256" key="10">
    <source>
        <dbReference type="ARBA" id="ARBA00023157"/>
    </source>
</evidence>
<keyword evidence="8" id="KW-0186">Copper</keyword>
<keyword evidence="4" id="KW-0479">Metal-binding</keyword>
<evidence type="ECO:0000313" key="21">
    <source>
        <dbReference type="Proteomes" id="UP000006039"/>
    </source>
</evidence>
<dbReference type="AlphaFoldDB" id="J3P1N8"/>
<feature type="region of interest" description="Disordered" evidence="16">
    <location>
        <begin position="152"/>
        <end position="224"/>
    </location>
</feature>
<evidence type="ECO:0000256" key="2">
    <source>
        <dbReference type="ARBA" id="ARBA00004613"/>
    </source>
</evidence>
<sequence length="224" mass="23739">MLVTAGLVTLALGGSAAAHSVMFGVLVNGQDQGDGRKVYIRSPPDNSPVKDLTSPDLVCGKNGGKEVPQFAKAAGGDTLTFEWFHDNRGDDIIDGSHKGPIITYVATYSGDSMDGTGPIWTKIAEDGFSNGQDRRRKWGRLWLRLWRLGRCNNNQRNNGGSGNNKKNNISGGNNSNAGNNNNNGNNNCNNSQGNNGGNNNNRGSQGNNGEQQRQQEPGQPGAAG</sequence>
<evidence type="ECO:0000256" key="15">
    <source>
        <dbReference type="ARBA" id="ARBA00047174"/>
    </source>
</evidence>
<feature type="chain" id="PRO_5015094700" description="lytic cellulose monooxygenase (C4-dehydrogenating)" evidence="17">
    <location>
        <begin position="19"/>
        <end position="224"/>
    </location>
</feature>
<evidence type="ECO:0000256" key="17">
    <source>
        <dbReference type="SAM" id="SignalP"/>
    </source>
</evidence>
<evidence type="ECO:0000256" key="1">
    <source>
        <dbReference type="ARBA" id="ARBA00001973"/>
    </source>
</evidence>
<keyword evidence="21" id="KW-1185">Reference proteome</keyword>
<feature type="signal peptide" evidence="17">
    <location>
        <begin position="1"/>
        <end position="18"/>
    </location>
</feature>
<comment type="subcellular location">
    <subcellularLocation>
        <location evidence="2">Secreted</location>
    </subcellularLocation>
</comment>
<evidence type="ECO:0000256" key="9">
    <source>
        <dbReference type="ARBA" id="ARBA00023033"/>
    </source>
</evidence>
<evidence type="ECO:0000313" key="19">
    <source>
        <dbReference type="EMBL" id="EJT73580.1"/>
    </source>
</evidence>
<dbReference type="OrthoDB" id="2525337at2759"/>
<comment type="catalytic activity">
    <reaction evidence="14">
        <text>[(1-&gt;4)-beta-D-glucosyl]n+m + reduced acceptor + O2 = 4-dehydro-beta-D-glucosyl-[(1-&gt;4)-beta-D-glucosyl]n-1 + [(1-&gt;4)-beta-D-glucosyl]m + acceptor + H2O.</text>
        <dbReference type="EC" id="1.14.99.56"/>
    </reaction>
</comment>
<evidence type="ECO:0000256" key="7">
    <source>
        <dbReference type="ARBA" id="ARBA00023002"/>
    </source>
</evidence>
<dbReference type="EnsemblFungi" id="EJT73580">
    <property type="protein sequence ID" value="EJT73580"/>
    <property type="gene ID" value="GGTG_07436"/>
</dbReference>
<dbReference type="EMBL" id="GL385398">
    <property type="protein sequence ID" value="EJT73580.1"/>
    <property type="molecule type" value="Genomic_DNA"/>
</dbReference>
<evidence type="ECO:0000259" key="18">
    <source>
        <dbReference type="Pfam" id="PF03443"/>
    </source>
</evidence>
<dbReference type="GO" id="GO:0046872">
    <property type="term" value="F:metal ion binding"/>
    <property type="evidence" value="ECO:0007669"/>
    <property type="project" value="UniProtKB-KW"/>
</dbReference>
<evidence type="ECO:0000256" key="12">
    <source>
        <dbReference type="ARBA" id="ARBA00023326"/>
    </source>
</evidence>
<evidence type="ECO:0000256" key="3">
    <source>
        <dbReference type="ARBA" id="ARBA00022525"/>
    </source>
</evidence>
<reference evidence="21" key="1">
    <citation type="submission" date="2010-07" db="EMBL/GenBank/DDBJ databases">
        <title>The genome sequence of Gaeumannomyces graminis var. tritici strain R3-111a-1.</title>
        <authorList>
            <consortium name="The Broad Institute Genome Sequencing Platform"/>
            <person name="Ma L.-J."/>
            <person name="Dead R."/>
            <person name="Young S."/>
            <person name="Zeng Q."/>
            <person name="Koehrsen M."/>
            <person name="Alvarado L."/>
            <person name="Berlin A."/>
            <person name="Chapman S.B."/>
            <person name="Chen Z."/>
            <person name="Freedman E."/>
            <person name="Gellesch M."/>
            <person name="Goldberg J."/>
            <person name="Griggs A."/>
            <person name="Gujja S."/>
            <person name="Heilman E.R."/>
            <person name="Heiman D."/>
            <person name="Hepburn T."/>
            <person name="Howarth C."/>
            <person name="Jen D."/>
            <person name="Larson L."/>
            <person name="Mehta T."/>
            <person name="Neiman D."/>
            <person name="Pearson M."/>
            <person name="Roberts A."/>
            <person name="Saif S."/>
            <person name="Shea T."/>
            <person name="Shenoy N."/>
            <person name="Sisk P."/>
            <person name="Stolte C."/>
            <person name="Sykes S."/>
            <person name="Walk T."/>
            <person name="White J."/>
            <person name="Yandava C."/>
            <person name="Haas B."/>
            <person name="Nusbaum C."/>
            <person name="Birren B."/>
        </authorList>
    </citation>
    <scope>NUCLEOTIDE SEQUENCE [LARGE SCALE GENOMIC DNA]</scope>
    <source>
        <strain evidence="21">R3-111a-1</strain>
    </source>
</reference>
<dbReference type="GO" id="GO:0004497">
    <property type="term" value="F:monooxygenase activity"/>
    <property type="evidence" value="ECO:0007669"/>
    <property type="project" value="UniProtKB-KW"/>
</dbReference>
<dbReference type="EC" id="1.14.99.56" evidence="15"/>
<comment type="cofactor">
    <cofactor evidence="1">
        <name>Cu(2+)</name>
        <dbReference type="ChEBI" id="CHEBI:29036"/>
    </cofactor>
</comment>
<dbReference type="STRING" id="644352.J3P1N8"/>
<reference evidence="19" key="3">
    <citation type="submission" date="2010-09" db="EMBL/GenBank/DDBJ databases">
        <title>Annotation of Gaeumannomyces graminis var. tritici R3-111a-1.</title>
        <authorList>
            <consortium name="The Broad Institute Genome Sequencing Platform"/>
            <person name="Ma L.-J."/>
            <person name="Dead R."/>
            <person name="Young S.K."/>
            <person name="Zeng Q."/>
            <person name="Gargeya S."/>
            <person name="Fitzgerald M."/>
            <person name="Haas B."/>
            <person name="Abouelleil A."/>
            <person name="Alvarado L."/>
            <person name="Arachchi H.M."/>
            <person name="Berlin A."/>
            <person name="Brown A."/>
            <person name="Chapman S.B."/>
            <person name="Chen Z."/>
            <person name="Dunbar C."/>
            <person name="Freedman E."/>
            <person name="Gearin G."/>
            <person name="Gellesch M."/>
            <person name="Goldberg J."/>
            <person name="Griggs A."/>
            <person name="Gujja S."/>
            <person name="Heiman D."/>
            <person name="Howarth C."/>
            <person name="Larson L."/>
            <person name="Lui A."/>
            <person name="MacDonald P.J.P."/>
            <person name="Mehta T."/>
            <person name="Montmayeur A."/>
            <person name="Murphy C."/>
            <person name="Neiman D."/>
            <person name="Pearson M."/>
            <person name="Priest M."/>
            <person name="Roberts A."/>
            <person name="Saif S."/>
            <person name="Shea T."/>
            <person name="Shenoy N."/>
            <person name="Sisk P."/>
            <person name="Stolte C."/>
            <person name="Sykes S."/>
            <person name="Yandava C."/>
            <person name="Wortman J."/>
            <person name="Nusbaum C."/>
            <person name="Birren B."/>
        </authorList>
    </citation>
    <scope>NUCLEOTIDE SEQUENCE</scope>
    <source>
        <strain evidence="19">R3-111a-1</strain>
    </source>
</reference>
<evidence type="ECO:0000313" key="20">
    <source>
        <dbReference type="EnsemblFungi" id="EJT73580"/>
    </source>
</evidence>
<evidence type="ECO:0000256" key="4">
    <source>
        <dbReference type="ARBA" id="ARBA00022723"/>
    </source>
</evidence>
<reference evidence="20" key="4">
    <citation type="journal article" date="2015" name="G3 (Bethesda)">
        <title>Genome sequences of three phytopathogenic species of the Magnaporthaceae family of fungi.</title>
        <authorList>
            <person name="Okagaki L.H."/>
            <person name="Nunes C.C."/>
            <person name="Sailsbery J."/>
            <person name="Clay B."/>
            <person name="Brown D."/>
            <person name="John T."/>
            <person name="Oh Y."/>
            <person name="Young N."/>
            <person name="Fitzgerald M."/>
            <person name="Haas B.J."/>
            <person name="Zeng Q."/>
            <person name="Young S."/>
            <person name="Adiconis X."/>
            <person name="Fan L."/>
            <person name="Levin J.Z."/>
            <person name="Mitchell T.K."/>
            <person name="Okubara P.A."/>
            <person name="Farman M.L."/>
            <person name="Kohn L.M."/>
            <person name="Birren B."/>
            <person name="Ma L.-J."/>
            <person name="Dean R.A."/>
        </authorList>
    </citation>
    <scope>NUCLEOTIDE SEQUENCE</scope>
    <source>
        <strain evidence="20">R3-111a-1</strain>
    </source>
</reference>